<accession>A0ABW5VFA0</accession>
<name>A0ABW5VFA0_9FLAO</name>
<evidence type="ECO:0000256" key="5">
    <source>
        <dbReference type="ARBA" id="ARBA00022741"/>
    </source>
</evidence>
<dbReference type="InterPro" id="IPR050071">
    <property type="entry name" value="Dehydroquinate_synthase"/>
</dbReference>
<dbReference type="Gene3D" id="3.40.50.1970">
    <property type="match status" value="1"/>
</dbReference>
<proteinExistence type="predicted"/>
<keyword evidence="8 13" id="KW-0456">Lyase</keyword>
<dbReference type="GO" id="GO:0003856">
    <property type="term" value="F:3-dehydroquinate synthase activity"/>
    <property type="evidence" value="ECO:0007669"/>
    <property type="project" value="UniProtKB-EC"/>
</dbReference>
<evidence type="ECO:0000256" key="6">
    <source>
        <dbReference type="ARBA" id="ARBA00022833"/>
    </source>
</evidence>
<dbReference type="Gene3D" id="1.20.1090.10">
    <property type="entry name" value="Dehydroquinate synthase-like - alpha domain"/>
    <property type="match status" value="1"/>
</dbReference>
<evidence type="ECO:0000259" key="12">
    <source>
        <dbReference type="Pfam" id="PF24621"/>
    </source>
</evidence>
<evidence type="ECO:0000256" key="10">
    <source>
        <dbReference type="NCBIfam" id="TIGR01357"/>
    </source>
</evidence>
<evidence type="ECO:0000259" key="11">
    <source>
        <dbReference type="Pfam" id="PF01761"/>
    </source>
</evidence>
<dbReference type="InterPro" id="IPR030963">
    <property type="entry name" value="DHQ_synth_fam"/>
</dbReference>
<feature type="domain" description="3-dehydroquinate synthase C-terminal" evidence="12">
    <location>
        <begin position="176"/>
        <end position="317"/>
    </location>
</feature>
<dbReference type="NCBIfam" id="TIGR01357">
    <property type="entry name" value="aroB"/>
    <property type="match status" value="1"/>
</dbReference>
<dbReference type="InterPro" id="IPR016037">
    <property type="entry name" value="DHQ_synth_AroB"/>
</dbReference>
<feature type="domain" description="3-dehydroquinate synthase N-terminal" evidence="11">
    <location>
        <begin position="62"/>
        <end position="174"/>
    </location>
</feature>
<keyword evidence="14" id="KW-1185">Reference proteome</keyword>
<evidence type="ECO:0000256" key="9">
    <source>
        <dbReference type="ARBA" id="ARBA00023285"/>
    </source>
</evidence>
<dbReference type="SUPFAM" id="SSF56796">
    <property type="entry name" value="Dehydroquinate synthase-like"/>
    <property type="match status" value="1"/>
</dbReference>
<evidence type="ECO:0000313" key="13">
    <source>
        <dbReference type="EMBL" id="MFD2790347.1"/>
    </source>
</evidence>
<dbReference type="Pfam" id="PF01761">
    <property type="entry name" value="DHQ_synthase"/>
    <property type="match status" value="1"/>
</dbReference>
<protein>
    <recommendedName>
        <fullName evidence="10">3-dehydroquinate synthase</fullName>
        <ecNumber evidence="10">4.2.3.4</ecNumber>
    </recommendedName>
</protein>
<dbReference type="PANTHER" id="PTHR43622">
    <property type="entry name" value="3-DEHYDROQUINATE SYNTHASE"/>
    <property type="match status" value="1"/>
</dbReference>
<comment type="caution">
    <text evidence="13">The sequence shown here is derived from an EMBL/GenBank/DDBJ whole genome shotgun (WGS) entry which is preliminary data.</text>
</comment>
<dbReference type="Proteomes" id="UP001597532">
    <property type="component" value="Unassembled WGS sequence"/>
</dbReference>
<dbReference type="EMBL" id="JBHUOK010000030">
    <property type="protein sequence ID" value="MFD2790347.1"/>
    <property type="molecule type" value="Genomic_DNA"/>
</dbReference>
<dbReference type="RefSeq" id="WP_251805640.1">
    <property type="nucleotide sequence ID" value="NZ_CP166679.1"/>
</dbReference>
<comment type="cofactor">
    <cofactor evidence="2">
        <name>Co(2+)</name>
        <dbReference type="ChEBI" id="CHEBI:48828"/>
    </cofactor>
</comment>
<reference evidence="14" key="1">
    <citation type="journal article" date="2019" name="Int. J. Syst. Evol. Microbiol.">
        <title>The Global Catalogue of Microorganisms (GCM) 10K type strain sequencing project: providing services to taxonomists for standard genome sequencing and annotation.</title>
        <authorList>
            <consortium name="The Broad Institute Genomics Platform"/>
            <consortium name="The Broad Institute Genome Sequencing Center for Infectious Disease"/>
            <person name="Wu L."/>
            <person name="Ma J."/>
        </authorList>
    </citation>
    <scope>NUCLEOTIDE SEQUENCE [LARGE SCALE GENOMIC DNA]</scope>
    <source>
        <strain evidence="14">KCTC 52924</strain>
    </source>
</reference>
<dbReference type="EC" id="4.2.3.4" evidence="10"/>
<comment type="cofactor">
    <cofactor evidence="1">
        <name>NAD(+)</name>
        <dbReference type="ChEBI" id="CHEBI:57540"/>
    </cofactor>
</comment>
<dbReference type="Pfam" id="PF24621">
    <property type="entry name" value="DHQS_C"/>
    <property type="match status" value="1"/>
</dbReference>
<keyword evidence="5" id="KW-0547">Nucleotide-binding</keyword>
<evidence type="ECO:0000256" key="3">
    <source>
        <dbReference type="ARBA" id="ARBA00003485"/>
    </source>
</evidence>
<evidence type="ECO:0000256" key="1">
    <source>
        <dbReference type="ARBA" id="ARBA00001911"/>
    </source>
</evidence>
<organism evidence="13 14">
    <name type="scientific">Arenibacter antarcticus</name>
    <dbReference type="NCBI Taxonomy" id="2040469"/>
    <lineage>
        <taxon>Bacteria</taxon>
        <taxon>Pseudomonadati</taxon>
        <taxon>Bacteroidota</taxon>
        <taxon>Flavobacteriia</taxon>
        <taxon>Flavobacteriales</taxon>
        <taxon>Flavobacteriaceae</taxon>
        <taxon>Arenibacter</taxon>
    </lineage>
</organism>
<dbReference type="InterPro" id="IPR056179">
    <property type="entry name" value="DHQS_C"/>
</dbReference>
<keyword evidence="4" id="KW-0479">Metal-binding</keyword>
<evidence type="ECO:0000313" key="14">
    <source>
        <dbReference type="Proteomes" id="UP001597532"/>
    </source>
</evidence>
<dbReference type="PANTHER" id="PTHR43622:SF1">
    <property type="entry name" value="3-DEHYDROQUINATE SYNTHASE"/>
    <property type="match status" value="1"/>
</dbReference>
<dbReference type="PIRSF" id="PIRSF001455">
    <property type="entry name" value="DHQ_synth"/>
    <property type="match status" value="1"/>
</dbReference>
<evidence type="ECO:0000256" key="7">
    <source>
        <dbReference type="ARBA" id="ARBA00023027"/>
    </source>
</evidence>
<sequence>MNSIITPTYAVHFNEKGYETLNKHLDKSNYSKIFILVDENTHNDCLPSFMGNIEGDYDFEIIEIEAGEINKNIGTCTQVWEVLSELDADRKSAMINLGGGVVTDLGGFVASCFKRGIDFINIPTTLLAMVDASVGGKTGVDLGPLKNQIGVINQPQMVVVVPEFLNTLNERQLQSGFAEMLKHGLIRDVKYWNTLKKVTSFDDISTLIYTSVSIKNAVVVQDPTEQHLRKILNYGHTLGHAVESYFLESQDHELLLHGEAIAVGMILEGYLSHKLTGLPKAELEDIKMTFLNRYKKVTFAKSDIDAILSLLKFDKKNSHGNINFVLLKGIGDPAIDVKVPSNLMLEAFEYYAE</sequence>
<keyword evidence="6" id="KW-0862">Zinc</keyword>
<comment type="function">
    <text evidence="3">Catalyzes the conversion of 3-deoxy-D-arabino-heptulosonate 7-phosphate (DAHP) to dehydroquinate (DHQ).</text>
</comment>
<dbReference type="CDD" id="cd08195">
    <property type="entry name" value="DHQS"/>
    <property type="match status" value="1"/>
</dbReference>
<keyword evidence="7" id="KW-0520">NAD</keyword>
<dbReference type="InterPro" id="IPR030960">
    <property type="entry name" value="DHQS/DOIS_N"/>
</dbReference>
<keyword evidence="9" id="KW-0170">Cobalt</keyword>
<evidence type="ECO:0000256" key="4">
    <source>
        <dbReference type="ARBA" id="ARBA00022723"/>
    </source>
</evidence>
<evidence type="ECO:0000256" key="2">
    <source>
        <dbReference type="ARBA" id="ARBA00001941"/>
    </source>
</evidence>
<evidence type="ECO:0000256" key="8">
    <source>
        <dbReference type="ARBA" id="ARBA00023239"/>
    </source>
</evidence>
<gene>
    <name evidence="13" type="primary">aroB</name>
    <name evidence="13" type="ORF">ACFS1K_11275</name>
</gene>